<accession>A0A918EKL8</accession>
<dbReference type="PROSITE" id="PS51186">
    <property type="entry name" value="GNAT"/>
    <property type="match status" value="1"/>
</dbReference>
<evidence type="ECO:0000313" key="3">
    <source>
        <dbReference type="Proteomes" id="UP000654123"/>
    </source>
</evidence>
<name>A0A918EKL8_9ACTN</name>
<dbReference type="InterPro" id="IPR016181">
    <property type="entry name" value="Acyl_CoA_acyltransferase"/>
</dbReference>
<sequence length="193" mass="21098">MLTPVLTWHWPDDVRAYEKELAGMLAASAADDGILGYAESPSPAQREGFVSGVEQLVSGGGGHLLIGEDEEGVAAMCVMKTNSMPNCRHLAEVMKAYLDPRVRGTSAVYQLVERVCAKAEEIGVETFVIDVREDSKAHRVWSRFGFTSYGVLDDYARVDGRSYRGHYMRHQVRELAAAVAEHARKRAGAPSAG</sequence>
<dbReference type="Pfam" id="PF00583">
    <property type="entry name" value="Acetyltransf_1"/>
    <property type="match status" value="1"/>
</dbReference>
<dbReference type="Proteomes" id="UP000654123">
    <property type="component" value="Unassembled WGS sequence"/>
</dbReference>
<evidence type="ECO:0000313" key="2">
    <source>
        <dbReference type="EMBL" id="GGQ15239.1"/>
    </source>
</evidence>
<reference evidence="2" key="2">
    <citation type="submission" date="2020-09" db="EMBL/GenBank/DDBJ databases">
        <authorList>
            <person name="Sun Q."/>
            <person name="Ohkuma M."/>
        </authorList>
    </citation>
    <scope>NUCLEOTIDE SEQUENCE</scope>
    <source>
        <strain evidence="2">JCM 4335</strain>
    </source>
</reference>
<organism evidence="2 3">
    <name type="scientific">Streptomyces roseolilacinus</name>
    <dbReference type="NCBI Taxonomy" id="66904"/>
    <lineage>
        <taxon>Bacteria</taxon>
        <taxon>Bacillati</taxon>
        <taxon>Actinomycetota</taxon>
        <taxon>Actinomycetes</taxon>
        <taxon>Kitasatosporales</taxon>
        <taxon>Streptomycetaceae</taxon>
        <taxon>Streptomyces</taxon>
    </lineage>
</organism>
<dbReference type="Gene3D" id="3.40.630.30">
    <property type="match status" value="1"/>
</dbReference>
<proteinExistence type="predicted"/>
<evidence type="ECO:0000259" key="1">
    <source>
        <dbReference type="PROSITE" id="PS51186"/>
    </source>
</evidence>
<reference evidence="2" key="1">
    <citation type="journal article" date="2014" name="Int. J. Syst. Evol. Microbiol.">
        <title>Complete genome sequence of Corynebacterium casei LMG S-19264T (=DSM 44701T), isolated from a smear-ripened cheese.</title>
        <authorList>
            <consortium name="US DOE Joint Genome Institute (JGI-PGF)"/>
            <person name="Walter F."/>
            <person name="Albersmeier A."/>
            <person name="Kalinowski J."/>
            <person name="Ruckert C."/>
        </authorList>
    </citation>
    <scope>NUCLEOTIDE SEQUENCE</scope>
    <source>
        <strain evidence="2">JCM 4335</strain>
    </source>
</reference>
<gene>
    <name evidence="2" type="ORF">GCM10010249_37270</name>
</gene>
<keyword evidence="3" id="KW-1185">Reference proteome</keyword>
<dbReference type="GO" id="GO:0016747">
    <property type="term" value="F:acyltransferase activity, transferring groups other than amino-acyl groups"/>
    <property type="evidence" value="ECO:0007669"/>
    <property type="project" value="InterPro"/>
</dbReference>
<dbReference type="AlphaFoldDB" id="A0A918EKL8"/>
<comment type="caution">
    <text evidence="2">The sequence shown here is derived from an EMBL/GenBank/DDBJ whole genome shotgun (WGS) entry which is preliminary data.</text>
</comment>
<protein>
    <recommendedName>
        <fullName evidence="1">N-acetyltransferase domain-containing protein</fullName>
    </recommendedName>
</protein>
<feature type="domain" description="N-acetyltransferase" evidence="1">
    <location>
        <begin position="12"/>
        <end position="173"/>
    </location>
</feature>
<dbReference type="SUPFAM" id="SSF55729">
    <property type="entry name" value="Acyl-CoA N-acyltransferases (Nat)"/>
    <property type="match status" value="1"/>
</dbReference>
<dbReference type="InterPro" id="IPR000182">
    <property type="entry name" value="GNAT_dom"/>
</dbReference>
<dbReference type="EMBL" id="BMSV01000007">
    <property type="protein sequence ID" value="GGQ15239.1"/>
    <property type="molecule type" value="Genomic_DNA"/>
</dbReference>